<reference evidence="1 2" key="1">
    <citation type="journal article" date="2022" name="Plant J.">
        <title>Chromosome-level genome of Camellia lanceoleosa provides a valuable resource for understanding genome evolution and self-incompatibility.</title>
        <authorList>
            <person name="Gong W."/>
            <person name="Xiao S."/>
            <person name="Wang L."/>
            <person name="Liao Z."/>
            <person name="Chang Y."/>
            <person name="Mo W."/>
            <person name="Hu G."/>
            <person name="Li W."/>
            <person name="Zhao G."/>
            <person name="Zhu H."/>
            <person name="Hu X."/>
            <person name="Ji K."/>
            <person name="Xiang X."/>
            <person name="Song Q."/>
            <person name="Yuan D."/>
            <person name="Jin S."/>
            <person name="Zhang L."/>
        </authorList>
    </citation>
    <scope>NUCLEOTIDE SEQUENCE [LARGE SCALE GENOMIC DNA]</scope>
    <source>
        <strain evidence="1">SQ_2022a</strain>
    </source>
</reference>
<gene>
    <name evidence="1" type="ORF">LOK49_LG11G02425</name>
</gene>
<dbReference type="EMBL" id="CM045769">
    <property type="protein sequence ID" value="KAI7993617.1"/>
    <property type="molecule type" value="Genomic_DNA"/>
</dbReference>
<name>A0ACC0FZP7_9ERIC</name>
<accession>A0ACC0FZP7</accession>
<keyword evidence="2" id="KW-1185">Reference proteome</keyword>
<evidence type="ECO:0000313" key="2">
    <source>
        <dbReference type="Proteomes" id="UP001060215"/>
    </source>
</evidence>
<protein>
    <submittedName>
        <fullName evidence="1">Uncharacterized protein</fullName>
    </submittedName>
</protein>
<evidence type="ECO:0000313" key="1">
    <source>
        <dbReference type="EMBL" id="KAI7993617.1"/>
    </source>
</evidence>
<dbReference type="Proteomes" id="UP001060215">
    <property type="component" value="Chromosome 12"/>
</dbReference>
<comment type="caution">
    <text evidence="1">The sequence shown here is derived from an EMBL/GenBank/DDBJ whole genome shotgun (WGS) entry which is preliminary data.</text>
</comment>
<proteinExistence type="predicted"/>
<organism evidence="1 2">
    <name type="scientific">Camellia lanceoleosa</name>
    <dbReference type="NCBI Taxonomy" id="1840588"/>
    <lineage>
        <taxon>Eukaryota</taxon>
        <taxon>Viridiplantae</taxon>
        <taxon>Streptophyta</taxon>
        <taxon>Embryophyta</taxon>
        <taxon>Tracheophyta</taxon>
        <taxon>Spermatophyta</taxon>
        <taxon>Magnoliopsida</taxon>
        <taxon>eudicotyledons</taxon>
        <taxon>Gunneridae</taxon>
        <taxon>Pentapetalae</taxon>
        <taxon>asterids</taxon>
        <taxon>Ericales</taxon>
        <taxon>Theaceae</taxon>
        <taxon>Camellia</taxon>
    </lineage>
</organism>
<sequence length="90" mass="10247">MLDGALSNSDRSTLFVLILLQRIFHSTNFTLILGMDVVNLKVADLLYLCKGYKDIRRGTTNNDALNSHEWYMDKIGDSYPKRVIPSSRVP</sequence>